<proteinExistence type="predicted"/>
<name>A0A0B1SD21_OESDE</name>
<dbReference type="OrthoDB" id="26491at2759"/>
<dbReference type="InterPro" id="IPR036279">
    <property type="entry name" value="5-3_exonuclease_C_sf"/>
</dbReference>
<reference evidence="1 2" key="1">
    <citation type="submission" date="2014-03" db="EMBL/GenBank/DDBJ databases">
        <title>Draft genome of the hookworm Oesophagostomum dentatum.</title>
        <authorList>
            <person name="Mitreva M."/>
        </authorList>
    </citation>
    <scope>NUCLEOTIDE SEQUENCE [LARGE SCALE GENOMIC DNA]</scope>
    <source>
        <strain evidence="1 2">OD-Hann</strain>
    </source>
</reference>
<evidence type="ECO:0000313" key="1">
    <source>
        <dbReference type="EMBL" id="KHJ81442.1"/>
    </source>
</evidence>
<dbReference type="AlphaFoldDB" id="A0A0B1SD21"/>
<keyword evidence="2" id="KW-1185">Reference proteome</keyword>
<gene>
    <name evidence="1" type="ORF">OESDEN_18872</name>
</gene>
<dbReference type="Gene3D" id="1.10.150.20">
    <property type="entry name" value="5' to 3' exonuclease, C-terminal subdomain"/>
    <property type="match status" value="1"/>
</dbReference>
<evidence type="ECO:0000313" key="2">
    <source>
        <dbReference type="Proteomes" id="UP000053660"/>
    </source>
</evidence>
<feature type="non-terminal residue" evidence="1">
    <location>
        <position position="1"/>
    </location>
</feature>
<accession>A0A0B1SD21</accession>
<sequence length="160" mass="18096">LCVKQLNQFQAGLPGIGLNKALSFFSKTSRTDLKTLLPRIPNYLNMSKLTISKEFIEEFIRAENTFIHQVVFDPRQRCQRPLTPYPVPNKVNDGENDDDFVACDEKKHIADFSYAGEVLSSNLAVRLAMGNQVGLLYVKISVGIGIYIIVRVELDRVCFQ</sequence>
<organism evidence="1 2">
    <name type="scientific">Oesophagostomum dentatum</name>
    <name type="common">Nodular worm</name>
    <dbReference type="NCBI Taxonomy" id="61180"/>
    <lineage>
        <taxon>Eukaryota</taxon>
        <taxon>Metazoa</taxon>
        <taxon>Ecdysozoa</taxon>
        <taxon>Nematoda</taxon>
        <taxon>Chromadorea</taxon>
        <taxon>Rhabditida</taxon>
        <taxon>Rhabditina</taxon>
        <taxon>Rhabditomorpha</taxon>
        <taxon>Strongyloidea</taxon>
        <taxon>Strongylidae</taxon>
        <taxon>Oesophagostomum</taxon>
    </lineage>
</organism>
<dbReference type="EMBL" id="KN589732">
    <property type="protein sequence ID" value="KHJ81442.1"/>
    <property type="molecule type" value="Genomic_DNA"/>
</dbReference>
<dbReference type="SUPFAM" id="SSF47807">
    <property type="entry name" value="5' to 3' exonuclease, C-terminal subdomain"/>
    <property type="match status" value="1"/>
</dbReference>
<dbReference type="Proteomes" id="UP000053660">
    <property type="component" value="Unassembled WGS sequence"/>
</dbReference>
<protein>
    <submittedName>
        <fullName evidence="1">Uncharacterized protein</fullName>
    </submittedName>
</protein>